<feature type="region of interest" description="Disordered" evidence="3">
    <location>
        <begin position="94"/>
        <end position="122"/>
    </location>
</feature>
<feature type="transmembrane region" description="Helical" evidence="4">
    <location>
        <begin position="597"/>
        <end position="619"/>
    </location>
</feature>
<proteinExistence type="predicted"/>
<evidence type="ECO:0000313" key="8">
    <source>
        <dbReference type="Proteomes" id="UP000014760"/>
    </source>
</evidence>
<keyword evidence="8" id="KW-1185">Reference proteome</keyword>
<dbReference type="InterPro" id="IPR044913">
    <property type="entry name" value="P_trefoil_dom_sf"/>
</dbReference>
<dbReference type="HOGENOM" id="CLU_387454_0_0_1"/>
<protein>
    <recommendedName>
        <fullName evidence="5">P-type domain-containing protein</fullName>
    </recommendedName>
</protein>
<feature type="region of interest" description="Disordered" evidence="3">
    <location>
        <begin position="155"/>
        <end position="209"/>
    </location>
</feature>
<dbReference type="Proteomes" id="UP000014760">
    <property type="component" value="Unassembled WGS sequence"/>
</dbReference>
<dbReference type="EMBL" id="KB309336">
    <property type="protein sequence ID" value="ELT94730.1"/>
    <property type="molecule type" value="Genomic_DNA"/>
</dbReference>
<comment type="caution">
    <text evidence="2">Lacks conserved residue(s) required for the propagation of feature annotation.</text>
</comment>
<evidence type="ECO:0000313" key="6">
    <source>
        <dbReference type="EMBL" id="ELT94730.1"/>
    </source>
</evidence>
<reference evidence="7" key="3">
    <citation type="submission" date="2015-06" db="UniProtKB">
        <authorList>
            <consortium name="EnsemblMetazoa"/>
        </authorList>
    </citation>
    <scope>IDENTIFICATION</scope>
</reference>
<dbReference type="CDD" id="cd00111">
    <property type="entry name" value="Trefoil"/>
    <property type="match status" value="1"/>
</dbReference>
<feature type="compositionally biased region" description="Polar residues" evidence="3">
    <location>
        <begin position="184"/>
        <end position="209"/>
    </location>
</feature>
<dbReference type="EMBL" id="AMQN01012152">
    <property type="status" value="NOT_ANNOTATED_CDS"/>
    <property type="molecule type" value="Genomic_DNA"/>
</dbReference>
<feature type="compositionally biased region" description="Polar residues" evidence="3">
    <location>
        <begin position="159"/>
        <end position="177"/>
    </location>
</feature>
<sequence length="713" mass="77572">MMLIIIVAHEDDERCAIDRSERVDCGANIKEPDCLAIGCCWSPLEDGSAEPWCFVKRPLPSTTATLDGTSTLFPVADVTATVDPTLAAENTTLVGVTTRGPPGPPGGGLDTPKNTTDGGDDGDVVFVPTVGYTESTDDNDSTVSVVMTTVVDDLETTSERAPSTSLPITSSHPQTLTPLEEETPGNTATTPQVVTATDPQPSVTNATESSDNICADAKLMDAPERYYQNPGVEGRMLCDNATVEGWYAFQINGSWAEIPTACLKNNLCSTELSSRIDLLGQPLPNEGETIVVEIHMQFAISAVVNCSAIRKKGFKMRNCSDHFAYYLSDSSDRCPASFCLKNAGEKIPYRYLADPPVTSAPTTAAVTTQAEISTVGLTETVSPPGPPDVPYVDLDKITSSQDKGIVTVEYKYPNQIMSQDFVDEFDTPFRRMVAAQLNKLLPPAPTVKVTRPPQIDPVTKKMNLQIGREAPDMDQDASGAAPGKRSVRNRWRREATVTPATSVNEIYSKDNVFYVSPLPRVINNVLQASILVIEPDNENEVVSTKRLMAAFDSLNSTDQLQTETKLSLITYYPDLPRDLRPSVGELRGTVWQLHRDLLIVVIILAILCLIIIIIGLCCIKCKGNGAEKLTSDPEKGKKKKKPKRKTPPTVVENPISDEEMTRDEVPMLEHAHPAYTPNGSGQHLRDDEDGLIVPLDQMTAAELAQPELENTRL</sequence>
<evidence type="ECO:0000256" key="2">
    <source>
        <dbReference type="PROSITE-ProRule" id="PRU00779"/>
    </source>
</evidence>
<dbReference type="SMART" id="SM00018">
    <property type="entry name" value="PD"/>
    <property type="match status" value="1"/>
</dbReference>
<gene>
    <name evidence="6" type="ORF">CAPTEDRAFT_207988</name>
</gene>
<dbReference type="SUPFAM" id="SSF57492">
    <property type="entry name" value="Trefoil"/>
    <property type="match status" value="1"/>
</dbReference>
<feature type="domain" description="P-type" evidence="5">
    <location>
        <begin position="13"/>
        <end position="57"/>
    </location>
</feature>
<feature type="compositionally biased region" description="Basic and acidic residues" evidence="3">
    <location>
        <begin position="662"/>
        <end position="672"/>
    </location>
</feature>
<keyword evidence="1" id="KW-1015">Disulfide bond</keyword>
<evidence type="ECO:0000256" key="3">
    <source>
        <dbReference type="SAM" id="MobiDB-lite"/>
    </source>
</evidence>
<reference evidence="8" key="1">
    <citation type="submission" date="2012-12" db="EMBL/GenBank/DDBJ databases">
        <authorList>
            <person name="Hellsten U."/>
            <person name="Grimwood J."/>
            <person name="Chapman J.A."/>
            <person name="Shapiro H."/>
            <person name="Aerts A."/>
            <person name="Otillar R.P."/>
            <person name="Terry A.Y."/>
            <person name="Boore J.L."/>
            <person name="Simakov O."/>
            <person name="Marletaz F."/>
            <person name="Cho S.-J."/>
            <person name="Edsinger-Gonzales E."/>
            <person name="Havlak P."/>
            <person name="Kuo D.-H."/>
            <person name="Larsson T."/>
            <person name="Lv J."/>
            <person name="Arendt D."/>
            <person name="Savage R."/>
            <person name="Osoegawa K."/>
            <person name="de Jong P."/>
            <person name="Lindberg D.R."/>
            <person name="Seaver E.C."/>
            <person name="Weisblat D.A."/>
            <person name="Putnam N.H."/>
            <person name="Grigoriev I.V."/>
            <person name="Rokhsar D.S."/>
        </authorList>
    </citation>
    <scope>NUCLEOTIDE SEQUENCE</scope>
    <source>
        <strain evidence="8">I ESC-2004</strain>
    </source>
</reference>
<reference evidence="6 8" key="2">
    <citation type="journal article" date="2013" name="Nature">
        <title>Insights into bilaterian evolution from three spiralian genomes.</title>
        <authorList>
            <person name="Simakov O."/>
            <person name="Marletaz F."/>
            <person name="Cho S.J."/>
            <person name="Edsinger-Gonzales E."/>
            <person name="Havlak P."/>
            <person name="Hellsten U."/>
            <person name="Kuo D.H."/>
            <person name="Larsson T."/>
            <person name="Lv J."/>
            <person name="Arendt D."/>
            <person name="Savage R."/>
            <person name="Osoegawa K."/>
            <person name="de Jong P."/>
            <person name="Grimwood J."/>
            <person name="Chapman J.A."/>
            <person name="Shapiro H."/>
            <person name="Aerts A."/>
            <person name="Otillar R.P."/>
            <person name="Terry A.Y."/>
            <person name="Boore J.L."/>
            <person name="Grigoriev I.V."/>
            <person name="Lindberg D.R."/>
            <person name="Seaver E.C."/>
            <person name="Weisblat D.A."/>
            <person name="Putnam N.H."/>
            <person name="Rokhsar D.S."/>
        </authorList>
    </citation>
    <scope>NUCLEOTIDE SEQUENCE</scope>
    <source>
        <strain evidence="6 8">I ESC-2004</strain>
    </source>
</reference>
<dbReference type="InterPro" id="IPR000519">
    <property type="entry name" value="P_trefoil_dom"/>
</dbReference>
<dbReference type="OMA" id="IPTECIN"/>
<dbReference type="Pfam" id="PF00088">
    <property type="entry name" value="Trefoil"/>
    <property type="match status" value="1"/>
</dbReference>
<dbReference type="STRING" id="283909.R7TUN4"/>
<dbReference type="OrthoDB" id="382013at2759"/>
<evidence type="ECO:0000259" key="5">
    <source>
        <dbReference type="PROSITE" id="PS51448"/>
    </source>
</evidence>
<keyword evidence="4" id="KW-0812">Transmembrane</keyword>
<name>R7TUN4_CAPTE</name>
<evidence type="ECO:0000256" key="4">
    <source>
        <dbReference type="SAM" id="Phobius"/>
    </source>
</evidence>
<organism evidence="6">
    <name type="scientific">Capitella teleta</name>
    <name type="common">Polychaete worm</name>
    <dbReference type="NCBI Taxonomy" id="283909"/>
    <lineage>
        <taxon>Eukaryota</taxon>
        <taxon>Metazoa</taxon>
        <taxon>Spiralia</taxon>
        <taxon>Lophotrochozoa</taxon>
        <taxon>Annelida</taxon>
        <taxon>Polychaeta</taxon>
        <taxon>Sedentaria</taxon>
        <taxon>Scolecida</taxon>
        <taxon>Capitellidae</taxon>
        <taxon>Capitella</taxon>
    </lineage>
</organism>
<evidence type="ECO:0000256" key="1">
    <source>
        <dbReference type="ARBA" id="ARBA00023157"/>
    </source>
</evidence>
<feature type="region of interest" description="Disordered" evidence="3">
    <location>
        <begin position="627"/>
        <end position="689"/>
    </location>
</feature>
<keyword evidence="4" id="KW-0472">Membrane</keyword>
<evidence type="ECO:0000313" key="7">
    <source>
        <dbReference type="EnsemblMetazoa" id="CapteP207988"/>
    </source>
</evidence>
<dbReference type="Gene3D" id="4.10.110.10">
    <property type="entry name" value="Spasmolytic Protein, domain 1"/>
    <property type="match status" value="1"/>
</dbReference>
<keyword evidence="4" id="KW-1133">Transmembrane helix</keyword>
<dbReference type="EnsemblMetazoa" id="CapteT207988">
    <property type="protein sequence ID" value="CapteP207988"/>
    <property type="gene ID" value="CapteG207988"/>
</dbReference>
<accession>R7TUN4</accession>
<dbReference type="AlphaFoldDB" id="R7TUN4"/>
<feature type="compositionally biased region" description="Basic residues" evidence="3">
    <location>
        <begin position="636"/>
        <end position="646"/>
    </location>
</feature>
<dbReference type="PROSITE" id="PS51448">
    <property type="entry name" value="P_TREFOIL_2"/>
    <property type="match status" value="1"/>
</dbReference>